<dbReference type="SUPFAM" id="SSF55811">
    <property type="entry name" value="Nudix"/>
    <property type="match status" value="1"/>
</dbReference>
<keyword evidence="6" id="KW-0464">Manganese</keyword>
<evidence type="ECO:0000256" key="1">
    <source>
        <dbReference type="ARBA" id="ARBA00001936"/>
    </source>
</evidence>
<evidence type="ECO:0000313" key="8">
    <source>
        <dbReference type="EMBL" id="RJK97670.1"/>
    </source>
</evidence>
<protein>
    <submittedName>
        <fullName evidence="8">NUDIX hydrolase</fullName>
    </submittedName>
</protein>
<dbReference type="GO" id="GO:0016818">
    <property type="term" value="F:hydrolase activity, acting on acid anhydrides, in phosphorus-containing anhydrides"/>
    <property type="evidence" value="ECO:0007669"/>
    <property type="project" value="InterPro"/>
</dbReference>
<gene>
    <name evidence="8" type="ORF">D5H78_01225</name>
</gene>
<sequence length="271" mass="28099">MTAVPRSAPVPEAGRARARAWLAGGLEPVPARDAATVLLLRDGVRGLEVYLQRRSGALAFAGGMHAFPGGTVDPADRDGGAAAWVDPPSAQDARRLGGPAAALLRAAARECLEECGVLPALDADGRPAGPVPPGDRADLLAGAVGLDGVLARNGLRLSAALLRPWSRWVTPLDQPRRYDTRFVAAALPPGQEPYETGGESAGGAWVRPADALHEHAAGRRAMLLPTQAALAELAPLPTVAAALRAAEDRDCAPVLPRVVERDGRLVVEVVP</sequence>
<reference evidence="8 9" key="1">
    <citation type="submission" date="2018-09" db="EMBL/GenBank/DDBJ databases">
        <title>YIM 75000 draft genome.</title>
        <authorList>
            <person name="Tang S."/>
            <person name="Feng Y."/>
        </authorList>
    </citation>
    <scope>NUCLEOTIDE SEQUENCE [LARGE SCALE GENOMIC DNA]</scope>
    <source>
        <strain evidence="8 9">YIM 75000</strain>
    </source>
</reference>
<dbReference type="PANTHER" id="PTHR12318:SF0">
    <property type="entry name" value="ACYL-COENZYME A DIPHOSPHATASE NUDT19"/>
    <property type="match status" value="1"/>
</dbReference>
<evidence type="ECO:0000256" key="4">
    <source>
        <dbReference type="ARBA" id="ARBA00022801"/>
    </source>
</evidence>
<proteinExistence type="predicted"/>
<accession>A0A3A3Z090</accession>
<evidence type="ECO:0000256" key="6">
    <source>
        <dbReference type="ARBA" id="ARBA00023211"/>
    </source>
</evidence>
<keyword evidence="5" id="KW-0460">Magnesium</keyword>
<evidence type="ECO:0000313" key="9">
    <source>
        <dbReference type="Proteomes" id="UP000265614"/>
    </source>
</evidence>
<keyword evidence="3" id="KW-0479">Metal-binding</keyword>
<evidence type="ECO:0000256" key="2">
    <source>
        <dbReference type="ARBA" id="ARBA00001946"/>
    </source>
</evidence>
<dbReference type="InterPro" id="IPR015797">
    <property type="entry name" value="NUDIX_hydrolase-like_dom_sf"/>
</dbReference>
<organism evidence="8 9">
    <name type="scientific">Vallicoccus soli</name>
    <dbReference type="NCBI Taxonomy" id="2339232"/>
    <lineage>
        <taxon>Bacteria</taxon>
        <taxon>Bacillati</taxon>
        <taxon>Actinomycetota</taxon>
        <taxon>Actinomycetes</taxon>
        <taxon>Motilibacterales</taxon>
        <taxon>Vallicoccaceae</taxon>
        <taxon>Vallicoccus</taxon>
    </lineage>
</organism>
<comment type="cofactor">
    <cofactor evidence="2">
        <name>Mg(2+)</name>
        <dbReference type="ChEBI" id="CHEBI:18420"/>
    </cofactor>
</comment>
<dbReference type="InterPro" id="IPR000086">
    <property type="entry name" value="NUDIX_hydrolase_dom"/>
</dbReference>
<dbReference type="InterPro" id="IPR039121">
    <property type="entry name" value="NUDT19"/>
</dbReference>
<evidence type="ECO:0000256" key="3">
    <source>
        <dbReference type="ARBA" id="ARBA00022723"/>
    </source>
</evidence>
<evidence type="ECO:0000259" key="7">
    <source>
        <dbReference type="PROSITE" id="PS51462"/>
    </source>
</evidence>
<name>A0A3A3Z090_9ACTN</name>
<dbReference type="Gene3D" id="3.90.79.10">
    <property type="entry name" value="Nucleoside Triphosphate Pyrophosphohydrolase"/>
    <property type="match status" value="1"/>
</dbReference>
<dbReference type="CDD" id="cd18870">
    <property type="entry name" value="NUDIX_AcylCoAdiphos_Nudt19"/>
    <property type="match status" value="1"/>
</dbReference>
<keyword evidence="4 8" id="KW-0378">Hydrolase</keyword>
<dbReference type="AlphaFoldDB" id="A0A3A3Z090"/>
<dbReference type="EMBL" id="QZEZ01000001">
    <property type="protein sequence ID" value="RJK97670.1"/>
    <property type="molecule type" value="Genomic_DNA"/>
</dbReference>
<comment type="cofactor">
    <cofactor evidence="1">
        <name>Mn(2+)</name>
        <dbReference type="ChEBI" id="CHEBI:29035"/>
    </cofactor>
</comment>
<keyword evidence="9" id="KW-1185">Reference proteome</keyword>
<evidence type="ECO:0000256" key="5">
    <source>
        <dbReference type="ARBA" id="ARBA00022842"/>
    </source>
</evidence>
<comment type="caution">
    <text evidence="8">The sequence shown here is derived from an EMBL/GenBank/DDBJ whole genome shotgun (WGS) entry which is preliminary data.</text>
</comment>
<dbReference type="PANTHER" id="PTHR12318">
    <property type="entry name" value="TESTOSTERONE-REGULATED PROTEIN RP2"/>
    <property type="match status" value="1"/>
</dbReference>
<feature type="domain" description="Nudix hydrolase" evidence="7">
    <location>
        <begin position="30"/>
        <end position="228"/>
    </location>
</feature>
<dbReference type="OrthoDB" id="7183442at2"/>
<dbReference type="RefSeq" id="WP_119948596.1">
    <property type="nucleotide sequence ID" value="NZ_QZEZ01000001.1"/>
</dbReference>
<dbReference type="GO" id="GO:0046872">
    <property type="term" value="F:metal ion binding"/>
    <property type="evidence" value="ECO:0007669"/>
    <property type="project" value="UniProtKB-KW"/>
</dbReference>
<dbReference type="Proteomes" id="UP000265614">
    <property type="component" value="Unassembled WGS sequence"/>
</dbReference>
<dbReference type="PROSITE" id="PS51462">
    <property type="entry name" value="NUDIX"/>
    <property type="match status" value="1"/>
</dbReference>